<dbReference type="Proteomes" id="UP001060085">
    <property type="component" value="Linkage Group LG03"/>
</dbReference>
<proteinExistence type="predicted"/>
<evidence type="ECO:0000313" key="1">
    <source>
        <dbReference type="EMBL" id="KAI5671993.1"/>
    </source>
</evidence>
<organism evidence="1 2">
    <name type="scientific">Catharanthus roseus</name>
    <name type="common">Madagascar periwinkle</name>
    <name type="synonym">Vinca rosea</name>
    <dbReference type="NCBI Taxonomy" id="4058"/>
    <lineage>
        <taxon>Eukaryota</taxon>
        <taxon>Viridiplantae</taxon>
        <taxon>Streptophyta</taxon>
        <taxon>Embryophyta</taxon>
        <taxon>Tracheophyta</taxon>
        <taxon>Spermatophyta</taxon>
        <taxon>Magnoliopsida</taxon>
        <taxon>eudicotyledons</taxon>
        <taxon>Gunneridae</taxon>
        <taxon>Pentapetalae</taxon>
        <taxon>asterids</taxon>
        <taxon>lamiids</taxon>
        <taxon>Gentianales</taxon>
        <taxon>Apocynaceae</taxon>
        <taxon>Rauvolfioideae</taxon>
        <taxon>Vinceae</taxon>
        <taxon>Catharanthinae</taxon>
        <taxon>Catharanthus</taxon>
    </lineage>
</organism>
<protein>
    <submittedName>
        <fullName evidence="1">Uncharacterized protein</fullName>
    </submittedName>
</protein>
<keyword evidence="2" id="KW-1185">Reference proteome</keyword>
<dbReference type="EMBL" id="CM044703">
    <property type="protein sequence ID" value="KAI5671993.1"/>
    <property type="molecule type" value="Genomic_DNA"/>
</dbReference>
<comment type="caution">
    <text evidence="1">The sequence shown here is derived from an EMBL/GenBank/DDBJ whole genome shotgun (WGS) entry which is preliminary data.</text>
</comment>
<reference evidence="2" key="1">
    <citation type="journal article" date="2023" name="Nat. Plants">
        <title>Single-cell RNA sequencing provides a high-resolution roadmap for understanding the multicellular compartmentation of specialized metabolism.</title>
        <authorList>
            <person name="Sun S."/>
            <person name="Shen X."/>
            <person name="Li Y."/>
            <person name="Li Y."/>
            <person name="Wang S."/>
            <person name="Li R."/>
            <person name="Zhang H."/>
            <person name="Shen G."/>
            <person name="Guo B."/>
            <person name="Wei J."/>
            <person name="Xu J."/>
            <person name="St-Pierre B."/>
            <person name="Chen S."/>
            <person name="Sun C."/>
        </authorList>
    </citation>
    <scope>NUCLEOTIDE SEQUENCE [LARGE SCALE GENOMIC DNA]</scope>
</reference>
<name>A0ACC0BHC7_CATRO</name>
<gene>
    <name evidence="1" type="ORF">M9H77_12357</name>
</gene>
<evidence type="ECO:0000313" key="2">
    <source>
        <dbReference type="Proteomes" id="UP001060085"/>
    </source>
</evidence>
<accession>A0ACC0BHC7</accession>
<sequence>MKKIAVSLILRDTFTQASYRSPKRNDPINQDTQRGSYPYSILDNKELVILNSWAHEFLYNLSDIVKAFSILLLTDLSIGFNSTYSWELMIGSVYKDFGFVQNDQNYIGSCFHFSN</sequence>